<reference evidence="2" key="1">
    <citation type="journal article" date="2023" name="IMA Fungus">
        <title>Comparative genomic study of the Penicillium genus elucidates a diverse pangenome and 15 lateral gene transfer events.</title>
        <authorList>
            <person name="Petersen C."/>
            <person name="Sorensen T."/>
            <person name="Nielsen M.R."/>
            <person name="Sondergaard T.E."/>
            <person name="Sorensen J.L."/>
            <person name="Fitzpatrick D.A."/>
            <person name="Frisvad J.C."/>
            <person name="Nielsen K.L."/>
        </authorList>
    </citation>
    <scope>NUCLEOTIDE SEQUENCE</scope>
    <source>
        <strain evidence="2">IBT 12815</strain>
    </source>
</reference>
<dbReference type="EMBL" id="JAQJAE010000005">
    <property type="protein sequence ID" value="KAJ5593504.1"/>
    <property type="molecule type" value="Genomic_DNA"/>
</dbReference>
<evidence type="ECO:0000313" key="3">
    <source>
        <dbReference type="Proteomes" id="UP001213799"/>
    </source>
</evidence>
<dbReference type="SUPFAM" id="SSF53098">
    <property type="entry name" value="Ribonuclease H-like"/>
    <property type="match status" value="1"/>
</dbReference>
<evidence type="ECO:0008006" key="4">
    <source>
        <dbReference type="Google" id="ProtNLM"/>
    </source>
</evidence>
<feature type="region of interest" description="Disordered" evidence="1">
    <location>
        <begin position="128"/>
        <end position="161"/>
    </location>
</feature>
<evidence type="ECO:0000256" key="1">
    <source>
        <dbReference type="SAM" id="MobiDB-lite"/>
    </source>
</evidence>
<name>A0AAD6GYS2_9EURO</name>
<evidence type="ECO:0000313" key="2">
    <source>
        <dbReference type="EMBL" id="KAJ5593504.1"/>
    </source>
</evidence>
<protein>
    <recommendedName>
        <fullName evidence="4">RNase H type-1 domain-containing protein</fullName>
    </recommendedName>
</protein>
<dbReference type="InterPro" id="IPR036397">
    <property type="entry name" value="RNaseH_sf"/>
</dbReference>
<keyword evidence="3" id="KW-1185">Reference proteome</keyword>
<proteinExistence type="predicted"/>
<organism evidence="2 3">
    <name type="scientific">Penicillium hordei</name>
    <dbReference type="NCBI Taxonomy" id="40994"/>
    <lineage>
        <taxon>Eukaryota</taxon>
        <taxon>Fungi</taxon>
        <taxon>Dikarya</taxon>
        <taxon>Ascomycota</taxon>
        <taxon>Pezizomycotina</taxon>
        <taxon>Eurotiomycetes</taxon>
        <taxon>Eurotiomycetidae</taxon>
        <taxon>Eurotiales</taxon>
        <taxon>Aspergillaceae</taxon>
        <taxon>Penicillium</taxon>
    </lineage>
</organism>
<dbReference type="Proteomes" id="UP001213799">
    <property type="component" value="Unassembled WGS sequence"/>
</dbReference>
<dbReference type="Gene3D" id="3.30.420.10">
    <property type="entry name" value="Ribonuclease H-like superfamily/Ribonuclease H"/>
    <property type="match status" value="1"/>
</dbReference>
<comment type="caution">
    <text evidence="2">The sequence shown here is derived from an EMBL/GenBank/DDBJ whole genome shotgun (WGS) entry which is preliminary data.</text>
</comment>
<dbReference type="GO" id="GO:0003676">
    <property type="term" value="F:nucleic acid binding"/>
    <property type="evidence" value="ECO:0007669"/>
    <property type="project" value="InterPro"/>
</dbReference>
<accession>A0AAD6GYS2</accession>
<feature type="compositionally biased region" description="Polar residues" evidence="1">
    <location>
        <begin position="128"/>
        <end position="137"/>
    </location>
</feature>
<dbReference type="InterPro" id="IPR012337">
    <property type="entry name" value="RNaseH-like_sf"/>
</dbReference>
<dbReference type="GeneID" id="81591704"/>
<reference evidence="2" key="2">
    <citation type="submission" date="2023-01" db="EMBL/GenBank/DDBJ databases">
        <authorList>
            <person name="Petersen C."/>
        </authorList>
    </citation>
    <scope>NUCLEOTIDE SEQUENCE</scope>
    <source>
        <strain evidence="2">IBT 12815</strain>
    </source>
</reference>
<gene>
    <name evidence="2" type="ORF">N7537_010408</name>
</gene>
<dbReference type="AlphaFoldDB" id="A0AAD6GYS2"/>
<dbReference type="RefSeq" id="XP_056750130.1">
    <property type="nucleotide sequence ID" value="XM_056901462.1"/>
</dbReference>
<sequence>MNLGRLQEIEMIDPTPLPPWRKEEIESERGIAIIMAEVARSTADIVVYSDASGQEGHLGAAAAVLSDSLETIDSIQVQVGPMGRWSVHAAELIGIIYAINIINKVALRHWRTSHTRVRSATILSDSKSALQAVQNPRTSRDNRSSMPFSKQPGTPRPTARRYCTTAGWRRLSPPRGAGWEHVNALPGRYLQS</sequence>